<dbReference type="InterPro" id="IPR016192">
    <property type="entry name" value="APOBEC/CMP_deaminase_Zn-bd"/>
</dbReference>
<dbReference type="InterPro" id="IPR016193">
    <property type="entry name" value="Cytidine_deaminase-like"/>
</dbReference>
<dbReference type="Pfam" id="PF14437">
    <property type="entry name" value="MafB19-deam"/>
    <property type="match status" value="1"/>
</dbReference>
<dbReference type="PROSITE" id="PS51747">
    <property type="entry name" value="CYT_DCMP_DEAMINASES_2"/>
    <property type="match status" value="1"/>
</dbReference>
<dbReference type="GO" id="GO:0002100">
    <property type="term" value="P:tRNA wobble adenosine to inosine editing"/>
    <property type="evidence" value="ECO:0007669"/>
    <property type="project" value="UniProtKB-UniRule"/>
</dbReference>
<keyword evidence="6 8" id="KW-0862">Zinc</keyword>
<sequence length="149" mass="16687">MSDEAFMKEALKEAEMALEKGEVPIGAVLVKEGKILGRGHNLKEEKRDPTAHAEILALQEGSRDLNSWRLTGTTLYVTVEPCPMCAGALIQARVKRLVFGVRDTKAGVCGSLYNLVQDDRFNHQLEVVEGILEQDCRRIMQDFFKGLRK</sequence>
<dbReference type="InterPro" id="IPR002125">
    <property type="entry name" value="CMP_dCMP_dom"/>
</dbReference>
<dbReference type="EMBL" id="QZAA01000227">
    <property type="protein sequence ID" value="RQD73992.1"/>
    <property type="molecule type" value="Genomic_DNA"/>
</dbReference>
<comment type="subunit">
    <text evidence="2 8">Homodimer.</text>
</comment>
<dbReference type="FunFam" id="3.40.140.10:FF:000005">
    <property type="entry name" value="tRNA-specific adenosine deaminase"/>
    <property type="match status" value="1"/>
</dbReference>
<evidence type="ECO:0000256" key="1">
    <source>
        <dbReference type="ARBA" id="ARBA00010669"/>
    </source>
</evidence>
<feature type="domain" description="CMP/dCMP-type deaminase" evidence="9">
    <location>
        <begin position="1"/>
        <end position="111"/>
    </location>
</feature>
<dbReference type="EC" id="3.5.4.33" evidence="8"/>
<dbReference type="PANTHER" id="PTHR11079">
    <property type="entry name" value="CYTOSINE DEAMINASE FAMILY MEMBER"/>
    <property type="match status" value="1"/>
</dbReference>
<keyword evidence="3 8" id="KW-0819">tRNA processing</keyword>
<dbReference type="Proteomes" id="UP000285138">
    <property type="component" value="Unassembled WGS sequence"/>
</dbReference>
<evidence type="ECO:0000256" key="6">
    <source>
        <dbReference type="ARBA" id="ARBA00022833"/>
    </source>
</evidence>
<organism evidence="10 11">
    <name type="scientific">Candidatus Syntrophonatronum acetioxidans</name>
    <dbReference type="NCBI Taxonomy" id="1795816"/>
    <lineage>
        <taxon>Bacteria</taxon>
        <taxon>Bacillati</taxon>
        <taxon>Bacillota</taxon>
        <taxon>Clostridia</taxon>
        <taxon>Eubacteriales</taxon>
        <taxon>Syntrophomonadaceae</taxon>
        <taxon>Candidatus Syntrophonatronum</taxon>
    </lineage>
</organism>
<comment type="function">
    <text evidence="8">Catalyzes the deamination of adenosine to inosine at the wobble position 34 of tRNA(Arg2).</text>
</comment>
<dbReference type="HAMAP" id="MF_00972">
    <property type="entry name" value="tRNA_aden_deaminase"/>
    <property type="match status" value="1"/>
</dbReference>
<evidence type="ECO:0000256" key="2">
    <source>
        <dbReference type="ARBA" id="ARBA00011738"/>
    </source>
</evidence>
<dbReference type="InterPro" id="IPR058535">
    <property type="entry name" value="MafB19-deam"/>
</dbReference>
<protein>
    <recommendedName>
        <fullName evidence="8">tRNA-specific adenosine deaminase</fullName>
        <ecNumber evidence="8">3.5.4.33</ecNumber>
    </recommendedName>
</protein>
<evidence type="ECO:0000313" key="11">
    <source>
        <dbReference type="Proteomes" id="UP000285138"/>
    </source>
</evidence>
<comment type="similarity">
    <text evidence="1">Belongs to the cytidine and deoxycytidylate deaminase family. ADAT2 subfamily.</text>
</comment>
<dbReference type="GO" id="GO:0052717">
    <property type="term" value="F:tRNA-specific adenosine-34 deaminase activity"/>
    <property type="evidence" value="ECO:0007669"/>
    <property type="project" value="UniProtKB-UniRule"/>
</dbReference>
<comment type="caution">
    <text evidence="10">The sequence shown here is derived from an EMBL/GenBank/DDBJ whole genome shotgun (WGS) entry which is preliminary data.</text>
</comment>
<feature type="active site" description="Proton donor" evidence="8">
    <location>
        <position position="54"/>
    </location>
</feature>
<dbReference type="InterPro" id="IPR028883">
    <property type="entry name" value="tRNA_aden_deaminase"/>
</dbReference>
<comment type="catalytic activity">
    <reaction evidence="7 8">
        <text>adenosine(34) in tRNA + H2O + H(+) = inosine(34) in tRNA + NH4(+)</text>
        <dbReference type="Rhea" id="RHEA:43168"/>
        <dbReference type="Rhea" id="RHEA-COMP:10373"/>
        <dbReference type="Rhea" id="RHEA-COMP:10374"/>
        <dbReference type="ChEBI" id="CHEBI:15377"/>
        <dbReference type="ChEBI" id="CHEBI:15378"/>
        <dbReference type="ChEBI" id="CHEBI:28938"/>
        <dbReference type="ChEBI" id="CHEBI:74411"/>
        <dbReference type="ChEBI" id="CHEBI:82852"/>
        <dbReference type="EC" id="3.5.4.33"/>
    </reaction>
</comment>
<keyword evidence="5 8" id="KW-0378">Hydrolase</keyword>
<dbReference type="PANTHER" id="PTHR11079:SF202">
    <property type="entry name" value="TRNA-SPECIFIC ADENOSINE DEAMINASE"/>
    <property type="match status" value="1"/>
</dbReference>
<proteinExistence type="inferred from homology"/>
<evidence type="ECO:0000256" key="8">
    <source>
        <dbReference type="HAMAP-Rule" id="MF_00972"/>
    </source>
</evidence>
<evidence type="ECO:0000256" key="3">
    <source>
        <dbReference type="ARBA" id="ARBA00022694"/>
    </source>
</evidence>
<dbReference type="GO" id="GO:0008270">
    <property type="term" value="F:zinc ion binding"/>
    <property type="evidence" value="ECO:0007669"/>
    <property type="project" value="UniProtKB-UniRule"/>
</dbReference>
<dbReference type="AlphaFoldDB" id="A0A424YB64"/>
<accession>A0A424YB64</accession>
<dbReference type="SUPFAM" id="SSF53927">
    <property type="entry name" value="Cytidine deaminase-like"/>
    <property type="match status" value="1"/>
</dbReference>
<dbReference type="CDD" id="cd01285">
    <property type="entry name" value="nucleoside_deaminase"/>
    <property type="match status" value="1"/>
</dbReference>
<evidence type="ECO:0000256" key="7">
    <source>
        <dbReference type="ARBA" id="ARBA00048045"/>
    </source>
</evidence>
<feature type="binding site" evidence="8">
    <location>
        <position position="85"/>
    </location>
    <ligand>
        <name>Zn(2+)</name>
        <dbReference type="ChEBI" id="CHEBI:29105"/>
        <note>catalytic</note>
    </ligand>
</feature>
<evidence type="ECO:0000313" key="10">
    <source>
        <dbReference type="EMBL" id="RQD73992.1"/>
    </source>
</evidence>
<dbReference type="NCBIfam" id="NF008113">
    <property type="entry name" value="PRK10860.1"/>
    <property type="match status" value="1"/>
</dbReference>
<feature type="binding site" evidence="8">
    <location>
        <position position="82"/>
    </location>
    <ligand>
        <name>Zn(2+)</name>
        <dbReference type="ChEBI" id="CHEBI:29105"/>
        <note>catalytic</note>
    </ligand>
</feature>
<evidence type="ECO:0000256" key="4">
    <source>
        <dbReference type="ARBA" id="ARBA00022723"/>
    </source>
</evidence>
<keyword evidence="4 8" id="KW-0479">Metal-binding</keyword>
<comment type="cofactor">
    <cofactor evidence="8">
        <name>Zn(2+)</name>
        <dbReference type="ChEBI" id="CHEBI:29105"/>
    </cofactor>
    <text evidence="8">Binds 1 zinc ion per subunit.</text>
</comment>
<name>A0A424YB64_9FIRM</name>
<reference evidence="10 11" key="1">
    <citation type="submission" date="2018-08" db="EMBL/GenBank/DDBJ databases">
        <title>The metabolism and importance of syntrophic acetate oxidation coupled to methane or sulfide production in haloalkaline environments.</title>
        <authorList>
            <person name="Timmers P.H.A."/>
            <person name="Vavourakis C.D."/>
            <person name="Sorokin D.Y."/>
            <person name="Sinninghe Damste J.S."/>
            <person name="Muyzer G."/>
            <person name="Stams A.J.M."/>
            <person name="Plugge C.M."/>
        </authorList>
    </citation>
    <scope>NUCLEOTIDE SEQUENCE [LARGE SCALE GENOMIC DNA]</scope>
    <source>
        <strain evidence="10">MSAO_Bac1</strain>
    </source>
</reference>
<evidence type="ECO:0000259" key="9">
    <source>
        <dbReference type="PROSITE" id="PS51747"/>
    </source>
</evidence>
<evidence type="ECO:0000256" key="5">
    <source>
        <dbReference type="ARBA" id="ARBA00022801"/>
    </source>
</evidence>
<feature type="binding site" evidence="8">
    <location>
        <position position="52"/>
    </location>
    <ligand>
        <name>Zn(2+)</name>
        <dbReference type="ChEBI" id="CHEBI:29105"/>
        <note>catalytic</note>
    </ligand>
</feature>
<dbReference type="PROSITE" id="PS00903">
    <property type="entry name" value="CYT_DCMP_DEAMINASES_1"/>
    <property type="match status" value="1"/>
</dbReference>
<dbReference type="Gene3D" id="3.40.140.10">
    <property type="entry name" value="Cytidine Deaminase, domain 2"/>
    <property type="match status" value="1"/>
</dbReference>
<gene>
    <name evidence="8 10" type="primary">tadA</name>
    <name evidence="10" type="ORF">D5R97_08435</name>
</gene>